<reference evidence="1" key="1">
    <citation type="submission" date="2019-08" db="EMBL/GenBank/DDBJ databases">
        <authorList>
            <person name="Kucharzyk K."/>
            <person name="Murdoch R.W."/>
            <person name="Higgins S."/>
            <person name="Loffler F."/>
        </authorList>
    </citation>
    <scope>NUCLEOTIDE SEQUENCE</scope>
</reference>
<gene>
    <name evidence="1" type="ORF">SDC9_63150</name>
</gene>
<dbReference type="AlphaFoldDB" id="A0A644XLZ9"/>
<organism evidence="1">
    <name type="scientific">bioreactor metagenome</name>
    <dbReference type="NCBI Taxonomy" id="1076179"/>
    <lineage>
        <taxon>unclassified sequences</taxon>
        <taxon>metagenomes</taxon>
        <taxon>ecological metagenomes</taxon>
    </lineage>
</organism>
<dbReference type="PANTHER" id="PTHR34351">
    <property type="entry name" value="SLR1927 PROTEIN-RELATED"/>
    <property type="match status" value="1"/>
</dbReference>
<accession>A0A644XLZ9</accession>
<dbReference type="PANTHER" id="PTHR34351:SF1">
    <property type="entry name" value="SLR1927 PROTEIN"/>
    <property type="match status" value="1"/>
</dbReference>
<sequence length="368" mass="40716">MVSLLAALPVSRKLRYRLDVEDDIQPKGDCPAELTVQNVSTFPCACVRVILTRKNLLGRVGDRYSEDLEDTIYFSVEPKRTKSVQPPLQMEHCGRVDLSVRRIAVCDMLGLFRLPVPKGNAGPVSGSVYVLPELQSRSIQTEEAADLGLDSATYSTKKPGNDPSEIFQLRDYREGDARHSVHWKLSSRMGRLIVREFGLPLNPCLHFLLELRENASHAAAEQMLGAVFAYSEYLMAKNVTHSISYLSEEGALSTAFITGPESLALVMHELLALPGTKPWSTLEHFALQTQHQADTHLVYLVAGAVWGGANDAPAYRVLESLPALSICRRLTLMPDRCSDDTAKELLSLGCEVQLLDGRIPNLETEEEA</sequence>
<dbReference type="EMBL" id="VSSQ01002673">
    <property type="protein sequence ID" value="MPM16768.1"/>
    <property type="molecule type" value="Genomic_DNA"/>
</dbReference>
<proteinExistence type="predicted"/>
<evidence type="ECO:0000313" key="1">
    <source>
        <dbReference type="EMBL" id="MPM16768.1"/>
    </source>
</evidence>
<name>A0A644XLZ9_9ZZZZ</name>
<comment type="caution">
    <text evidence="1">The sequence shown here is derived from an EMBL/GenBank/DDBJ whole genome shotgun (WGS) entry which is preliminary data.</text>
</comment>
<protein>
    <submittedName>
        <fullName evidence="1">Uncharacterized protein</fullName>
    </submittedName>
</protein>